<gene>
    <name evidence="1" type="primary">g4102</name>
    <name evidence="1" type="ORF">VP750_LOCUS3502</name>
</gene>
<dbReference type="EMBL" id="CAXHTA020000005">
    <property type="protein sequence ID" value="CAL5221843.1"/>
    <property type="molecule type" value="Genomic_DNA"/>
</dbReference>
<evidence type="ECO:0000313" key="2">
    <source>
        <dbReference type="Proteomes" id="UP001497392"/>
    </source>
</evidence>
<proteinExistence type="predicted"/>
<sequence length="278" mass="30521">MGQATFAASARSVGFHLEAVREADWLGAFQNLQVLHVACDAMLFMPAFSSVRHLVVEQIDMKPVTESLPCLPFLETLSLEVTENALETASPGNLDCYAHTHLQHVHLKSFVPSQYRFRPGCKIHGAWSAMDTMDQEQDFLSWAASDIWLLEGAVASISIEFPRDAASCQGDIGAALTRIFRSGHSFDYVELVFGRIGTANAPLCLPNLESTKILRIVGVLGKVYYEGSNFELWLSSFHKDGETRKRFDALVECGCQACLGCLHRGGKLPKGSPVPKAC</sequence>
<organism evidence="1 2">
    <name type="scientific">Coccomyxa viridis</name>
    <dbReference type="NCBI Taxonomy" id="1274662"/>
    <lineage>
        <taxon>Eukaryota</taxon>
        <taxon>Viridiplantae</taxon>
        <taxon>Chlorophyta</taxon>
        <taxon>core chlorophytes</taxon>
        <taxon>Trebouxiophyceae</taxon>
        <taxon>Trebouxiophyceae incertae sedis</taxon>
        <taxon>Coccomyxaceae</taxon>
        <taxon>Coccomyxa</taxon>
    </lineage>
</organism>
<dbReference type="Proteomes" id="UP001497392">
    <property type="component" value="Unassembled WGS sequence"/>
</dbReference>
<protein>
    <submittedName>
        <fullName evidence="1">G4102 protein</fullName>
    </submittedName>
</protein>
<accession>A0ABP1FPF3</accession>
<name>A0ABP1FPF3_9CHLO</name>
<evidence type="ECO:0000313" key="1">
    <source>
        <dbReference type="EMBL" id="CAL5221843.1"/>
    </source>
</evidence>
<reference evidence="1 2" key="1">
    <citation type="submission" date="2024-06" db="EMBL/GenBank/DDBJ databases">
        <authorList>
            <person name="Kraege A."/>
            <person name="Thomma B."/>
        </authorList>
    </citation>
    <scope>NUCLEOTIDE SEQUENCE [LARGE SCALE GENOMIC DNA]</scope>
</reference>
<comment type="caution">
    <text evidence="1">The sequence shown here is derived from an EMBL/GenBank/DDBJ whole genome shotgun (WGS) entry which is preliminary data.</text>
</comment>
<keyword evidence="2" id="KW-1185">Reference proteome</keyword>